<comment type="similarity">
    <text evidence="2">Belongs to the peptidase S54 family.</text>
</comment>
<dbReference type="GO" id="GO:0016020">
    <property type="term" value="C:membrane"/>
    <property type="evidence" value="ECO:0007669"/>
    <property type="project" value="UniProtKB-SubCell"/>
</dbReference>
<evidence type="ECO:0000313" key="9">
    <source>
        <dbReference type="EMBL" id="EWC58349.1"/>
    </source>
</evidence>
<dbReference type="GO" id="GO:0004252">
    <property type="term" value="F:serine-type endopeptidase activity"/>
    <property type="evidence" value="ECO:0007669"/>
    <property type="project" value="InterPro"/>
</dbReference>
<dbReference type="Proteomes" id="UP000019277">
    <property type="component" value="Unassembled WGS sequence"/>
</dbReference>
<dbReference type="EMBL" id="AYXG01000241">
    <property type="protein sequence ID" value="EWC58349.1"/>
    <property type="molecule type" value="Genomic_DNA"/>
</dbReference>
<dbReference type="STRING" id="909613.UO65_6241"/>
<feature type="transmembrane region" description="Helical" evidence="7">
    <location>
        <begin position="240"/>
        <end position="259"/>
    </location>
</feature>
<feature type="transmembrane region" description="Helical" evidence="7">
    <location>
        <begin position="133"/>
        <end position="152"/>
    </location>
</feature>
<dbReference type="Pfam" id="PF01694">
    <property type="entry name" value="Rhomboid"/>
    <property type="match status" value="1"/>
</dbReference>
<dbReference type="RefSeq" id="WP_052022039.1">
    <property type="nucleotide sequence ID" value="NZ_AYXG01000241.1"/>
</dbReference>
<keyword evidence="10" id="KW-1185">Reference proteome</keyword>
<dbReference type="Gene3D" id="1.20.1540.10">
    <property type="entry name" value="Rhomboid-like"/>
    <property type="match status" value="1"/>
</dbReference>
<dbReference type="GO" id="GO:0006508">
    <property type="term" value="P:proteolysis"/>
    <property type="evidence" value="ECO:0007669"/>
    <property type="project" value="UniProtKB-KW"/>
</dbReference>
<feature type="transmembrane region" description="Helical" evidence="7">
    <location>
        <begin position="79"/>
        <end position="98"/>
    </location>
</feature>
<name>W7IWF2_9PSEU</name>
<evidence type="ECO:0000256" key="1">
    <source>
        <dbReference type="ARBA" id="ARBA00004141"/>
    </source>
</evidence>
<dbReference type="SUPFAM" id="SSF144091">
    <property type="entry name" value="Rhomboid-like"/>
    <property type="match status" value="1"/>
</dbReference>
<dbReference type="PATRIC" id="fig|909613.9.peg.6238"/>
<feature type="transmembrane region" description="Helical" evidence="7">
    <location>
        <begin position="215"/>
        <end position="234"/>
    </location>
</feature>
<feature type="transmembrane region" description="Helical" evidence="7">
    <location>
        <begin position="164"/>
        <end position="183"/>
    </location>
</feature>
<feature type="transmembrane region" description="Helical" evidence="7">
    <location>
        <begin position="266"/>
        <end position="285"/>
    </location>
</feature>
<keyword evidence="3 7" id="KW-0812">Transmembrane</keyword>
<accession>W7IWF2</accession>
<evidence type="ECO:0000256" key="4">
    <source>
        <dbReference type="ARBA" id="ARBA00022801"/>
    </source>
</evidence>
<sequence>MGNPPHQPQPGAQAGLPACARHPDRQTALSCTRCGRPACPECLVEASVGFQCVDCVREGNRGVRRPTTVAGAALASKPVLVPVLVGLNAVMYAITALLARDPMSNENSDLFHALSAYAPSIAAGQWWRVVTAGFLHFGLLHLVVNMVALWFLRDLELLLGKVRFGVVYLVSVVGGSVGTYLFSALGTEGAGASGAIYGLLGGLLVAVIRLKQDRHALMQVVGVIALNLAFSVAIPQISLLAHLGGLVIGAVLTAGMLYAPAARRTLWQSLVVAGVLVVLAVAFAVRTPQINEQVFCPEPTTGVCYQVLG</sequence>
<dbReference type="PANTHER" id="PTHR43731:SF14">
    <property type="entry name" value="PRESENILIN-ASSOCIATED RHOMBOID-LIKE PROTEIN, MITOCHONDRIAL"/>
    <property type="match status" value="1"/>
</dbReference>
<dbReference type="eggNOG" id="COG0705">
    <property type="taxonomic scope" value="Bacteria"/>
</dbReference>
<evidence type="ECO:0000256" key="2">
    <source>
        <dbReference type="ARBA" id="ARBA00009045"/>
    </source>
</evidence>
<reference evidence="9 10" key="1">
    <citation type="journal article" date="2014" name="Genome Announc.">
        <title>Draft Genome Sequence of the Antitrypanosomally Active Sponge-Associated Bacterium Actinokineospora sp. Strain EG49.</title>
        <authorList>
            <person name="Harjes J."/>
            <person name="Ryu T."/>
            <person name="Abdelmohsen U.R."/>
            <person name="Moitinho-Silva L."/>
            <person name="Horn H."/>
            <person name="Ravasi T."/>
            <person name="Hentschel U."/>
        </authorList>
    </citation>
    <scope>NUCLEOTIDE SEQUENCE [LARGE SCALE GENOMIC DNA]</scope>
    <source>
        <strain evidence="9 10">EG49</strain>
    </source>
</reference>
<dbReference type="AlphaFoldDB" id="W7IWF2"/>
<dbReference type="InterPro" id="IPR050925">
    <property type="entry name" value="Rhomboid_protease_S54"/>
</dbReference>
<keyword evidence="4" id="KW-0378">Hydrolase</keyword>
<dbReference type="CDD" id="cd19756">
    <property type="entry name" value="Bbox2"/>
    <property type="match status" value="1"/>
</dbReference>
<keyword evidence="6 7" id="KW-0472">Membrane</keyword>
<keyword evidence="9" id="KW-0645">Protease</keyword>
<comment type="subcellular location">
    <subcellularLocation>
        <location evidence="1">Membrane</location>
        <topology evidence="1">Multi-pass membrane protein</topology>
    </subcellularLocation>
</comment>
<gene>
    <name evidence="9" type="ORF">UO65_6241</name>
</gene>
<evidence type="ECO:0000256" key="7">
    <source>
        <dbReference type="SAM" id="Phobius"/>
    </source>
</evidence>
<evidence type="ECO:0000313" key="10">
    <source>
        <dbReference type="Proteomes" id="UP000019277"/>
    </source>
</evidence>
<proteinExistence type="inferred from homology"/>
<evidence type="ECO:0000256" key="3">
    <source>
        <dbReference type="ARBA" id="ARBA00022692"/>
    </source>
</evidence>
<feature type="transmembrane region" description="Helical" evidence="7">
    <location>
        <begin position="189"/>
        <end position="208"/>
    </location>
</feature>
<dbReference type="InterPro" id="IPR035952">
    <property type="entry name" value="Rhomboid-like_sf"/>
</dbReference>
<evidence type="ECO:0000259" key="8">
    <source>
        <dbReference type="Pfam" id="PF01694"/>
    </source>
</evidence>
<dbReference type="OrthoDB" id="9807874at2"/>
<organism evidence="9 10">
    <name type="scientific">Actinokineospora spheciospongiae</name>
    <dbReference type="NCBI Taxonomy" id="909613"/>
    <lineage>
        <taxon>Bacteria</taxon>
        <taxon>Bacillati</taxon>
        <taxon>Actinomycetota</taxon>
        <taxon>Actinomycetes</taxon>
        <taxon>Pseudonocardiales</taxon>
        <taxon>Pseudonocardiaceae</taxon>
        <taxon>Actinokineospora</taxon>
    </lineage>
</organism>
<feature type="domain" description="Peptidase S54 rhomboid" evidence="8">
    <location>
        <begin position="124"/>
        <end position="257"/>
    </location>
</feature>
<dbReference type="PANTHER" id="PTHR43731">
    <property type="entry name" value="RHOMBOID PROTEASE"/>
    <property type="match status" value="1"/>
</dbReference>
<keyword evidence="5 7" id="KW-1133">Transmembrane helix</keyword>
<evidence type="ECO:0000256" key="5">
    <source>
        <dbReference type="ARBA" id="ARBA00022989"/>
    </source>
</evidence>
<comment type="caution">
    <text evidence="9">The sequence shown here is derived from an EMBL/GenBank/DDBJ whole genome shotgun (WGS) entry which is preliminary data.</text>
</comment>
<evidence type="ECO:0000256" key="6">
    <source>
        <dbReference type="ARBA" id="ARBA00023136"/>
    </source>
</evidence>
<dbReference type="InterPro" id="IPR022764">
    <property type="entry name" value="Peptidase_S54_rhomboid_dom"/>
</dbReference>
<protein>
    <submittedName>
        <fullName evidence="9">Rhomboid family serine protease</fullName>
    </submittedName>
</protein>